<sequence>MRRLLLFSFFFFSFSFSLIFSSLSHGETVGLAPVFSSLIHARFSLIFLLYFWVLVCGLIL</sequence>
<dbReference type="Proteomes" id="UP000811609">
    <property type="component" value="Chromosome 11"/>
</dbReference>
<reference evidence="2" key="1">
    <citation type="submission" date="2020-12" db="EMBL/GenBank/DDBJ databases">
        <title>WGS assembly of Carya illinoinensis cv. Pawnee.</title>
        <authorList>
            <person name="Platts A."/>
            <person name="Shu S."/>
            <person name="Wright S."/>
            <person name="Barry K."/>
            <person name="Edger P."/>
            <person name="Pires J.C."/>
            <person name="Schmutz J."/>
        </authorList>
    </citation>
    <scope>NUCLEOTIDE SEQUENCE</scope>
    <source>
        <tissue evidence="2">Leaf</tissue>
    </source>
</reference>
<gene>
    <name evidence="2" type="ORF">CIPAW_11G078100</name>
</gene>
<keyword evidence="3" id="KW-1185">Reference proteome</keyword>
<feature type="transmembrane region" description="Helical" evidence="1">
    <location>
        <begin position="42"/>
        <end position="59"/>
    </location>
</feature>
<dbReference type="EMBL" id="CM031819">
    <property type="protein sequence ID" value="KAG6635947.1"/>
    <property type="molecule type" value="Genomic_DNA"/>
</dbReference>
<evidence type="ECO:0000313" key="3">
    <source>
        <dbReference type="Proteomes" id="UP000811609"/>
    </source>
</evidence>
<evidence type="ECO:0000256" key="1">
    <source>
        <dbReference type="SAM" id="Phobius"/>
    </source>
</evidence>
<keyword evidence="1" id="KW-1133">Transmembrane helix</keyword>
<comment type="caution">
    <text evidence="2">The sequence shown here is derived from an EMBL/GenBank/DDBJ whole genome shotgun (WGS) entry which is preliminary data.</text>
</comment>
<keyword evidence="1" id="KW-0472">Membrane</keyword>
<keyword evidence="1" id="KW-0812">Transmembrane</keyword>
<protein>
    <submittedName>
        <fullName evidence="2">Uncharacterized protein</fullName>
    </submittedName>
</protein>
<organism evidence="2 3">
    <name type="scientific">Carya illinoinensis</name>
    <name type="common">Pecan</name>
    <dbReference type="NCBI Taxonomy" id="32201"/>
    <lineage>
        <taxon>Eukaryota</taxon>
        <taxon>Viridiplantae</taxon>
        <taxon>Streptophyta</taxon>
        <taxon>Embryophyta</taxon>
        <taxon>Tracheophyta</taxon>
        <taxon>Spermatophyta</taxon>
        <taxon>Magnoliopsida</taxon>
        <taxon>eudicotyledons</taxon>
        <taxon>Gunneridae</taxon>
        <taxon>Pentapetalae</taxon>
        <taxon>rosids</taxon>
        <taxon>fabids</taxon>
        <taxon>Fagales</taxon>
        <taxon>Juglandaceae</taxon>
        <taxon>Carya</taxon>
    </lineage>
</organism>
<proteinExistence type="predicted"/>
<accession>A0A8T1P4U0</accession>
<evidence type="ECO:0000313" key="2">
    <source>
        <dbReference type="EMBL" id="KAG6635947.1"/>
    </source>
</evidence>
<name>A0A8T1P4U0_CARIL</name>
<dbReference type="AlphaFoldDB" id="A0A8T1P4U0"/>